<comment type="cofactor">
    <cofactor evidence="7 8">
        <name>Zn(2+)</name>
        <dbReference type="ChEBI" id="CHEBI:29105"/>
    </cofactor>
    <text evidence="7 8">Binds 1 zinc ion per subunit.</text>
</comment>
<gene>
    <name evidence="12" type="ORF">PTSG_09840</name>
</gene>
<dbReference type="STRING" id="946362.F2UNA8"/>
<feature type="binding site" evidence="7">
    <location>
        <position position="325"/>
    </location>
    <ligand>
        <name>Zn(2+)</name>
        <dbReference type="ChEBI" id="CHEBI:29105"/>
        <note>catalytic</note>
    </ligand>
</feature>
<dbReference type="Pfam" id="PF16491">
    <property type="entry name" value="Peptidase_M48_N"/>
    <property type="match status" value="1"/>
</dbReference>
<dbReference type="GO" id="GO:0005789">
    <property type="term" value="C:endoplasmic reticulum membrane"/>
    <property type="evidence" value="ECO:0007669"/>
    <property type="project" value="UniProtKB-SubCell"/>
</dbReference>
<evidence type="ECO:0000256" key="2">
    <source>
        <dbReference type="ARBA" id="ARBA00022723"/>
    </source>
</evidence>
<keyword evidence="8" id="KW-1133">Transmembrane helix</keyword>
<comment type="caution">
    <text evidence="8">Lacks conserved residue(s) required for the propagation of feature annotation.</text>
</comment>
<dbReference type="InterPro" id="IPR001915">
    <property type="entry name" value="Peptidase_M48"/>
</dbReference>
<keyword evidence="3 8" id="KW-0378">Hydrolase</keyword>
<dbReference type="GO" id="GO:0071586">
    <property type="term" value="P:CAAX-box protein processing"/>
    <property type="evidence" value="ECO:0007669"/>
    <property type="project" value="UniProtKB-UniRule"/>
</dbReference>
<feature type="transmembrane region" description="Helical" evidence="8">
    <location>
        <begin position="170"/>
        <end position="190"/>
    </location>
</feature>
<keyword evidence="2 7" id="KW-0479">Metal-binding</keyword>
<feature type="transmembrane region" description="Helical" evidence="8">
    <location>
        <begin position="12"/>
        <end position="32"/>
    </location>
</feature>
<organism evidence="13">
    <name type="scientific">Salpingoeca rosetta (strain ATCC 50818 / BSB-021)</name>
    <dbReference type="NCBI Taxonomy" id="946362"/>
    <lineage>
        <taxon>Eukaryota</taxon>
        <taxon>Choanoflagellata</taxon>
        <taxon>Craspedida</taxon>
        <taxon>Salpingoecidae</taxon>
        <taxon>Salpingoeca</taxon>
    </lineage>
</organism>
<evidence type="ECO:0000256" key="6">
    <source>
        <dbReference type="ARBA" id="ARBA00044456"/>
    </source>
</evidence>
<proteinExistence type="inferred from homology"/>
<reference evidence="12" key="1">
    <citation type="submission" date="2009-08" db="EMBL/GenBank/DDBJ databases">
        <title>Annotation of Salpingoeca rosetta.</title>
        <authorList>
            <consortium name="The Broad Institute Genome Sequencing Platform"/>
            <person name="Russ C."/>
            <person name="Cuomo C."/>
            <person name="Burger G."/>
            <person name="Gray M.W."/>
            <person name="Holland P.W.H."/>
            <person name="King N."/>
            <person name="Lang F.B.F."/>
            <person name="Roger A.J."/>
            <person name="Ruiz-Trillo I."/>
            <person name="Young S.K."/>
            <person name="Zeng Q."/>
            <person name="Gargeya S."/>
            <person name="Alvarado L."/>
            <person name="Berlin A."/>
            <person name="Chapman S.B."/>
            <person name="Chen Z."/>
            <person name="Freedman E."/>
            <person name="Gellesch M."/>
            <person name="Goldberg J."/>
            <person name="Griggs A."/>
            <person name="Gujja S."/>
            <person name="Heilman E."/>
            <person name="Heiman D."/>
            <person name="Howarth C."/>
            <person name="Mehta T."/>
            <person name="Neiman D."/>
            <person name="Pearson M."/>
            <person name="Roberts A."/>
            <person name="Saif S."/>
            <person name="Shea T."/>
            <person name="Shenoy N."/>
            <person name="Sisk P."/>
            <person name="Stolte C."/>
            <person name="Sykes S."/>
            <person name="White J."/>
            <person name="Yandava C."/>
            <person name="Haas B."/>
            <person name="Nusbaum C."/>
            <person name="Birren B."/>
        </authorList>
    </citation>
    <scope>NUCLEOTIDE SEQUENCE [LARGE SCALE GENOMIC DNA]</scope>
    <source>
        <strain evidence="12">ATCC 50818</strain>
    </source>
</reference>
<dbReference type="eggNOG" id="KOG2719">
    <property type="taxonomic scope" value="Eukaryota"/>
</dbReference>
<feature type="region of interest" description="Disordered" evidence="9">
    <location>
        <begin position="415"/>
        <end position="445"/>
    </location>
</feature>
<dbReference type="FunCoup" id="F2UNA8">
    <property type="interactions" value="1007"/>
</dbReference>
<dbReference type="InterPro" id="IPR027057">
    <property type="entry name" value="CAXX_Prtase_1"/>
</dbReference>
<comment type="subcellular location">
    <subcellularLocation>
        <location evidence="8">Endoplasmic reticulum membrane</location>
        <topology evidence="8">Multi-pass membrane protein</topology>
    </subcellularLocation>
</comment>
<sequence>MLTSVVASVVEWAQSRPFLAFSVAVPTALYLFDEVYVHSRRVAATRVDTLPERFSALMTQSDFVKARNYRLDRLNFAFWHNAFSFTTSMAKLVLGWLPFVWGVSANVLEWAGFEASASPGLHAFLFFQIMTFADQIMHLPWTIYHTFVLEQKHGFNKQTAGFFIKDQLKGTVLTSVLMFMFVPAFVRIIVWAGDAFYFYAWLFSMLFSLFTISVYPDFIAPLFDKYTDLPTGPLRTAIEALASSLDFPLTKLLVVEGSKRSAHSNAYFFGFFKNKRIVLFDTLMGPDSGVPKDAVPAAAATNSSSDSKGCTVPQITAVVAHELGHWYHNHVLKGFVLQQGILLGMLWGSGLLLHNQWTLVVQLSFDLTQPCVCLQQDYSALQQRMNMVVAASKYARATTAEELMATNELKRGYVRDASEMMDDDDDEDEEEAAANLPQKQGRKLQ</sequence>
<evidence type="ECO:0000256" key="9">
    <source>
        <dbReference type="SAM" id="MobiDB-lite"/>
    </source>
</evidence>
<comment type="catalytic activity">
    <reaction evidence="6 8">
        <text>Hydrolyzes the peptide bond -P2-(S-farnesyl or geranylgeranyl)C-P1'-P2'-P3'-COOH where P1' and P2' are amino acids with aliphatic side chains and P3' is any C-terminal residue.</text>
        <dbReference type="EC" id="3.4.24.84"/>
    </reaction>
</comment>
<feature type="domain" description="Peptidase M48" evidence="10">
    <location>
        <begin position="231"/>
        <end position="371"/>
    </location>
</feature>
<dbReference type="GeneID" id="16069742"/>
<dbReference type="GO" id="GO:0004222">
    <property type="term" value="F:metalloendopeptidase activity"/>
    <property type="evidence" value="ECO:0007669"/>
    <property type="project" value="UniProtKB-UniRule"/>
</dbReference>
<evidence type="ECO:0000256" key="7">
    <source>
        <dbReference type="PIRSR" id="PIRSR627057-2"/>
    </source>
</evidence>
<dbReference type="AlphaFoldDB" id="F2UNA8"/>
<dbReference type="RefSeq" id="XP_004989198.1">
    <property type="nucleotide sequence ID" value="XM_004989141.1"/>
</dbReference>
<evidence type="ECO:0000259" key="10">
    <source>
        <dbReference type="Pfam" id="PF01435"/>
    </source>
</evidence>
<comment type="function">
    <text evidence="8">Proteolytically removes the C-terminal three residues of farnesylated proteins.</text>
</comment>
<dbReference type="KEGG" id="sre:PTSG_09840"/>
<dbReference type="EMBL" id="GL832984">
    <property type="protein sequence ID" value="EGD79113.1"/>
    <property type="molecule type" value="Genomic_DNA"/>
</dbReference>
<dbReference type="OMA" id="WAGFEAS"/>
<evidence type="ECO:0000256" key="4">
    <source>
        <dbReference type="ARBA" id="ARBA00022833"/>
    </source>
</evidence>
<feature type="transmembrane region" description="Helical" evidence="8">
    <location>
        <begin position="196"/>
        <end position="215"/>
    </location>
</feature>
<feature type="domain" description="CAAX prenyl protease 1 N-terminal" evidence="11">
    <location>
        <begin position="45"/>
        <end position="225"/>
    </location>
</feature>
<evidence type="ECO:0000313" key="13">
    <source>
        <dbReference type="Proteomes" id="UP000007799"/>
    </source>
</evidence>
<dbReference type="InParanoid" id="F2UNA8"/>
<dbReference type="Pfam" id="PF01435">
    <property type="entry name" value="Peptidase_M48"/>
    <property type="match status" value="1"/>
</dbReference>
<feature type="compositionally biased region" description="Acidic residues" evidence="9">
    <location>
        <begin position="419"/>
        <end position="432"/>
    </location>
</feature>
<dbReference type="Proteomes" id="UP000007799">
    <property type="component" value="Unassembled WGS sequence"/>
</dbReference>
<keyword evidence="8" id="KW-0472">Membrane</keyword>
<keyword evidence="8" id="KW-0812">Transmembrane</keyword>
<keyword evidence="1 8" id="KW-0645">Protease</keyword>
<dbReference type="CDD" id="cd07343">
    <property type="entry name" value="M48A_Zmpste24p_like"/>
    <property type="match status" value="1"/>
</dbReference>
<keyword evidence="8" id="KW-0256">Endoplasmic reticulum</keyword>
<evidence type="ECO:0000256" key="5">
    <source>
        <dbReference type="ARBA" id="ARBA00023049"/>
    </source>
</evidence>
<keyword evidence="13" id="KW-1185">Reference proteome</keyword>
<evidence type="ECO:0000259" key="11">
    <source>
        <dbReference type="Pfam" id="PF16491"/>
    </source>
</evidence>
<keyword evidence="5 8" id="KW-0482">Metalloprotease</keyword>
<evidence type="ECO:0000256" key="3">
    <source>
        <dbReference type="ARBA" id="ARBA00022801"/>
    </source>
</evidence>
<dbReference type="InterPro" id="IPR032456">
    <property type="entry name" value="Peptidase_M48_N"/>
</dbReference>
<dbReference type="GO" id="GO:0046872">
    <property type="term" value="F:metal ion binding"/>
    <property type="evidence" value="ECO:0007669"/>
    <property type="project" value="UniProtKB-UniRule"/>
</dbReference>
<dbReference type="OrthoDB" id="360839at2759"/>
<evidence type="ECO:0000313" key="12">
    <source>
        <dbReference type="EMBL" id="EGD79113.1"/>
    </source>
</evidence>
<accession>F2UNA8</accession>
<keyword evidence="4 7" id="KW-0862">Zinc</keyword>
<dbReference type="PANTHER" id="PTHR10120">
    <property type="entry name" value="CAAX PRENYL PROTEASE 1"/>
    <property type="match status" value="1"/>
</dbReference>
<feature type="transmembrane region" description="Helical" evidence="8">
    <location>
        <begin position="77"/>
        <end position="101"/>
    </location>
</feature>
<protein>
    <recommendedName>
        <fullName evidence="8">CAAX prenyl protease</fullName>
        <ecNumber evidence="8">3.4.24.84</ecNumber>
    </recommendedName>
</protein>
<dbReference type="EC" id="3.4.24.84" evidence="8"/>
<evidence type="ECO:0000256" key="1">
    <source>
        <dbReference type="ARBA" id="ARBA00022670"/>
    </source>
</evidence>
<name>F2UNA8_SALR5</name>
<dbReference type="Gene3D" id="3.30.2010.10">
    <property type="entry name" value="Metalloproteases ('zincins'), catalytic domain"/>
    <property type="match status" value="1"/>
</dbReference>
<evidence type="ECO:0000256" key="8">
    <source>
        <dbReference type="RuleBase" id="RU366005"/>
    </source>
</evidence>
<feature type="binding site" evidence="7">
    <location>
        <position position="321"/>
    </location>
    <ligand>
        <name>Zn(2+)</name>
        <dbReference type="ChEBI" id="CHEBI:29105"/>
        <note>catalytic</note>
    </ligand>
</feature>
<comment type="similarity">
    <text evidence="8">Belongs to the peptidase M48A family.</text>
</comment>